<keyword evidence="3" id="KW-0812">Transmembrane</keyword>
<dbReference type="Gene3D" id="2.60.450.10">
    <property type="entry name" value="Lipopolysaccharide (LPS) transport protein A like domain"/>
    <property type="match status" value="1"/>
</dbReference>
<dbReference type="Pfam" id="PF06835">
    <property type="entry name" value="LptC"/>
    <property type="match status" value="1"/>
</dbReference>
<keyword evidence="1" id="KW-1003">Cell membrane</keyword>
<dbReference type="RefSeq" id="WP_377003836.1">
    <property type="nucleotide sequence ID" value="NZ_JBHSGG010000017.1"/>
</dbReference>
<name>A0ABV9NL59_9GAMM</name>
<dbReference type="Proteomes" id="UP001595892">
    <property type="component" value="Unassembled WGS sequence"/>
</dbReference>
<comment type="caution">
    <text evidence="6">The sequence shown here is derived from an EMBL/GenBank/DDBJ whole genome shotgun (WGS) entry which is preliminary data.</text>
</comment>
<dbReference type="EMBL" id="JBHSGG010000017">
    <property type="protein sequence ID" value="MFC4727823.1"/>
    <property type="molecule type" value="Genomic_DNA"/>
</dbReference>
<keyword evidence="2" id="KW-0997">Cell inner membrane</keyword>
<sequence>MSPAARRIATLVLFVLAVATGTLAWLLRPQPQPPEFIGPMRSDYTLGDYTLIALDETGQESFSVTGPQLDRDPHTGTFTLDKPFFSFPQAEGGAWEARAEDAWISADGGEVRLTREVEILGAPREDQARMRIESERMTVFPREERATSDTLVTVTDRGSTMSGHGMAVDLATRHLQLHSRSRIRYVPTPR</sequence>
<evidence type="ECO:0000256" key="3">
    <source>
        <dbReference type="ARBA" id="ARBA00022692"/>
    </source>
</evidence>
<dbReference type="PANTHER" id="PTHR37481:SF1">
    <property type="entry name" value="LIPOPOLYSACCHARIDE EXPORT SYSTEM PROTEIN LPTC"/>
    <property type="match status" value="1"/>
</dbReference>
<dbReference type="PANTHER" id="PTHR37481">
    <property type="entry name" value="LIPOPOLYSACCHARIDE EXPORT SYSTEM PROTEIN LPTC"/>
    <property type="match status" value="1"/>
</dbReference>
<evidence type="ECO:0000313" key="6">
    <source>
        <dbReference type="EMBL" id="MFC4727823.1"/>
    </source>
</evidence>
<dbReference type="NCBIfam" id="TIGR04409">
    <property type="entry name" value="LptC_YrbK"/>
    <property type="match status" value="1"/>
</dbReference>
<organism evidence="6 7">
    <name type="scientific">Coralloluteibacterium thermophilum</name>
    <dbReference type="NCBI Taxonomy" id="2707049"/>
    <lineage>
        <taxon>Bacteria</taxon>
        <taxon>Pseudomonadati</taxon>
        <taxon>Pseudomonadota</taxon>
        <taxon>Gammaproteobacteria</taxon>
        <taxon>Lysobacterales</taxon>
        <taxon>Lysobacteraceae</taxon>
        <taxon>Coralloluteibacterium</taxon>
    </lineage>
</organism>
<evidence type="ECO:0000256" key="4">
    <source>
        <dbReference type="ARBA" id="ARBA00022989"/>
    </source>
</evidence>
<evidence type="ECO:0000256" key="5">
    <source>
        <dbReference type="ARBA" id="ARBA00023136"/>
    </source>
</evidence>
<reference evidence="7" key="1">
    <citation type="journal article" date="2019" name="Int. J. Syst. Evol. Microbiol.">
        <title>The Global Catalogue of Microorganisms (GCM) 10K type strain sequencing project: providing services to taxonomists for standard genome sequencing and annotation.</title>
        <authorList>
            <consortium name="The Broad Institute Genomics Platform"/>
            <consortium name="The Broad Institute Genome Sequencing Center for Infectious Disease"/>
            <person name="Wu L."/>
            <person name="Ma J."/>
        </authorList>
    </citation>
    <scope>NUCLEOTIDE SEQUENCE [LARGE SCALE GENOMIC DNA]</scope>
    <source>
        <strain evidence="7">CGMCC 1.13574</strain>
    </source>
</reference>
<dbReference type="InterPro" id="IPR052363">
    <property type="entry name" value="LPS_export_LptC"/>
</dbReference>
<gene>
    <name evidence="6" type="primary">lptC</name>
    <name evidence="6" type="ORF">ACFO3Q_06520</name>
</gene>
<accession>A0ABV9NL59</accession>
<dbReference type="InterPro" id="IPR026265">
    <property type="entry name" value="LptC"/>
</dbReference>
<dbReference type="InterPro" id="IPR010664">
    <property type="entry name" value="LipoPS_assembly_LptC-rel"/>
</dbReference>
<keyword evidence="4" id="KW-1133">Transmembrane helix</keyword>
<evidence type="ECO:0000313" key="7">
    <source>
        <dbReference type="Proteomes" id="UP001595892"/>
    </source>
</evidence>
<proteinExistence type="predicted"/>
<keyword evidence="7" id="KW-1185">Reference proteome</keyword>
<protein>
    <submittedName>
        <fullName evidence="6">LPS export ABC transporter periplasmic protein LptC</fullName>
    </submittedName>
</protein>
<keyword evidence="5" id="KW-0472">Membrane</keyword>
<evidence type="ECO:0000256" key="1">
    <source>
        <dbReference type="ARBA" id="ARBA00022475"/>
    </source>
</evidence>
<evidence type="ECO:0000256" key="2">
    <source>
        <dbReference type="ARBA" id="ARBA00022519"/>
    </source>
</evidence>